<evidence type="ECO:0008006" key="4">
    <source>
        <dbReference type="Google" id="ProtNLM"/>
    </source>
</evidence>
<evidence type="ECO:0000313" key="3">
    <source>
        <dbReference type="Proteomes" id="UP001597546"/>
    </source>
</evidence>
<keyword evidence="1" id="KW-0472">Membrane</keyword>
<dbReference type="RefSeq" id="WP_379042461.1">
    <property type="nucleotide sequence ID" value="NZ_JBHSKW010000023.1"/>
</dbReference>
<keyword evidence="1" id="KW-0812">Transmembrane</keyword>
<gene>
    <name evidence="2" type="ORF">ACFSSE_11770</name>
</gene>
<comment type="caution">
    <text evidence="2">The sequence shown here is derived from an EMBL/GenBank/DDBJ whole genome shotgun (WGS) entry which is preliminary data.</text>
</comment>
<feature type="transmembrane region" description="Helical" evidence="1">
    <location>
        <begin position="21"/>
        <end position="42"/>
    </location>
</feature>
<dbReference type="EMBL" id="JBHULV010000041">
    <property type="protein sequence ID" value="MFD2732380.1"/>
    <property type="molecule type" value="Genomic_DNA"/>
</dbReference>
<dbReference type="Proteomes" id="UP001597546">
    <property type="component" value="Unassembled WGS sequence"/>
</dbReference>
<organism evidence="2 3">
    <name type="scientific">Pedobacter alpinus</name>
    <dbReference type="NCBI Taxonomy" id="1590643"/>
    <lineage>
        <taxon>Bacteria</taxon>
        <taxon>Pseudomonadati</taxon>
        <taxon>Bacteroidota</taxon>
        <taxon>Sphingobacteriia</taxon>
        <taxon>Sphingobacteriales</taxon>
        <taxon>Sphingobacteriaceae</taxon>
        <taxon>Pedobacter</taxon>
    </lineage>
</organism>
<keyword evidence="1" id="KW-1133">Transmembrane helix</keyword>
<sequence>MKFKLIAEISLALLRARLKQTMVAAFGVTFSITMFITLLSFMGGLNDLLDNLILNRTPHIKLFNEISASSIQPIAKSKAYAGAYHFVNHIKPKNDLLEIRNSEAIIKA</sequence>
<keyword evidence="3" id="KW-1185">Reference proteome</keyword>
<protein>
    <recommendedName>
        <fullName evidence="4">MacB-like core domain-containing protein</fullName>
    </recommendedName>
</protein>
<evidence type="ECO:0000313" key="2">
    <source>
        <dbReference type="EMBL" id="MFD2732380.1"/>
    </source>
</evidence>
<evidence type="ECO:0000256" key="1">
    <source>
        <dbReference type="SAM" id="Phobius"/>
    </source>
</evidence>
<name>A0ABW5TV38_9SPHI</name>
<reference evidence="3" key="1">
    <citation type="journal article" date="2019" name="Int. J. Syst. Evol. Microbiol.">
        <title>The Global Catalogue of Microorganisms (GCM) 10K type strain sequencing project: providing services to taxonomists for standard genome sequencing and annotation.</title>
        <authorList>
            <consortium name="The Broad Institute Genomics Platform"/>
            <consortium name="The Broad Institute Genome Sequencing Center for Infectious Disease"/>
            <person name="Wu L."/>
            <person name="Ma J."/>
        </authorList>
    </citation>
    <scope>NUCLEOTIDE SEQUENCE [LARGE SCALE GENOMIC DNA]</scope>
    <source>
        <strain evidence="3">KCTC 42456</strain>
    </source>
</reference>
<proteinExistence type="predicted"/>
<accession>A0ABW5TV38</accession>